<reference evidence="2" key="1">
    <citation type="submission" date="2016-11" db="UniProtKB">
        <authorList>
            <consortium name="WormBaseParasite"/>
        </authorList>
    </citation>
    <scope>IDENTIFICATION</scope>
</reference>
<protein>
    <submittedName>
        <fullName evidence="2">Ovule protein</fullName>
    </submittedName>
</protein>
<dbReference type="Proteomes" id="UP000095287">
    <property type="component" value="Unplaced"/>
</dbReference>
<evidence type="ECO:0000313" key="2">
    <source>
        <dbReference type="WBParaSite" id="L893_g18016.t1"/>
    </source>
</evidence>
<organism evidence="1 2">
    <name type="scientific">Steinernema glaseri</name>
    <dbReference type="NCBI Taxonomy" id="37863"/>
    <lineage>
        <taxon>Eukaryota</taxon>
        <taxon>Metazoa</taxon>
        <taxon>Ecdysozoa</taxon>
        <taxon>Nematoda</taxon>
        <taxon>Chromadorea</taxon>
        <taxon>Rhabditida</taxon>
        <taxon>Tylenchina</taxon>
        <taxon>Panagrolaimomorpha</taxon>
        <taxon>Strongyloidoidea</taxon>
        <taxon>Steinernematidae</taxon>
        <taxon>Steinernema</taxon>
    </lineage>
</organism>
<name>A0A1I7YMU6_9BILA</name>
<dbReference type="WBParaSite" id="L893_g18016.t1">
    <property type="protein sequence ID" value="L893_g18016.t1"/>
    <property type="gene ID" value="L893_g18016"/>
</dbReference>
<keyword evidence="1" id="KW-1185">Reference proteome</keyword>
<dbReference type="AlphaFoldDB" id="A0A1I7YMU6"/>
<sequence length="99" mass="11349">MLIIRLAELKTLFWSIFGKRRSLGRRRKLVITQHSSKSFHSENKETNIRKKHTLLRLNSGIASDTGRASSDMKEVTHHLSRSLGWDVNGESGHTVDFFS</sequence>
<evidence type="ECO:0000313" key="1">
    <source>
        <dbReference type="Proteomes" id="UP000095287"/>
    </source>
</evidence>
<accession>A0A1I7YMU6</accession>
<proteinExistence type="predicted"/>